<accession>A0A4S4K318</accession>
<protein>
    <submittedName>
        <fullName evidence="2">Uncharacterized protein</fullName>
    </submittedName>
</protein>
<dbReference type="EMBL" id="JALP01000023">
    <property type="protein sequence ID" value="THG92066.1"/>
    <property type="molecule type" value="Genomic_DNA"/>
</dbReference>
<dbReference type="Proteomes" id="UP000297014">
    <property type="component" value="Unassembled WGS sequence"/>
</dbReference>
<sequence>MSDKKKRKQKSGKNQESKHKTSGSANKKNTYH</sequence>
<dbReference type="AlphaFoldDB" id="A0A4S4K318"/>
<gene>
    <name evidence="2" type="ORF">AJ85_18160</name>
</gene>
<evidence type="ECO:0000313" key="2">
    <source>
        <dbReference type="EMBL" id="THG92066.1"/>
    </source>
</evidence>
<feature type="compositionally biased region" description="Polar residues" evidence="1">
    <location>
        <begin position="22"/>
        <end position="32"/>
    </location>
</feature>
<comment type="caution">
    <text evidence="2">The sequence shown here is derived from an EMBL/GenBank/DDBJ whole genome shotgun (WGS) entry which is preliminary data.</text>
</comment>
<feature type="region of interest" description="Disordered" evidence="1">
    <location>
        <begin position="1"/>
        <end position="32"/>
    </location>
</feature>
<reference evidence="2 3" key="1">
    <citation type="submission" date="2014-01" db="EMBL/GenBank/DDBJ databases">
        <title>Draft genome sequencing of Bacillus alcalophilus CGMCC 1.3604.</title>
        <authorList>
            <person name="Yang J."/>
            <person name="Diao L."/>
            <person name="Yang S."/>
        </authorList>
    </citation>
    <scope>NUCLEOTIDE SEQUENCE [LARGE SCALE GENOMIC DNA]</scope>
    <source>
        <strain evidence="2 3">CGMCC 1.3604</strain>
    </source>
</reference>
<feature type="compositionally biased region" description="Basic residues" evidence="1">
    <location>
        <begin position="1"/>
        <end position="11"/>
    </location>
</feature>
<evidence type="ECO:0000256" key="1">
    <source>
        <dbReference type="SAM" id="MobiDB-lite"/>
    </source>
</evidence>
<evidence type="ECO:0000313" key="3">
    <source>
        <dbReference type="Proteomes" id="UP000297014"/>
    </source>
</evidence>
<name>A0A4S4K318_ALKAL</name>
<organism evidence="2 3">
    <name type="scientific">Alkalihalobacillus alcalophilus ATCC 27647 = CGMCC 1.3604</name>
    <dbReference type="NCBI Taxonomy" id="1218173"/>
    <lineage>
        <taxon>Bacteria</taxon>
        <taxon>Bacillati</taxon>
        <taxon>Bacillota</taxon>
        <taxon>Bacilli</taxon>
        <taxon>Bacillales</taxon>
        <taxon>Bacillaceae</taxon>
        <taxon>Alkalihalobacillus</taxon>
    </lineage>
</organism>
<proteinExistence type="predicted"/>